<keyword evidence="2" id="KW-1185">Reference proteome</keyword>
<sequence>MAIRMAIRYRKELLEMESQKIKELKEDILNSLYHILGQHNKCAAYFCKRKNNEENRVLEAEKSGLMTEMLMLPITCASSLKVS</sequence>
<evidence type="ECO:0000313" key="2">
    <source>
        <dbReference type="Proteomes" id="UP001160148"/>
    </source>
</evidence>
<name>A0AAV0VPE1_9HEMI</name>
<accession>A0AAV0VPE1</accession>
<gene>
    <name evidence="1" type="ORF">MEUPH1_LOCUS3117</name>
</gene>
<organism evidence="1 2">
    <name type="scientific">Macrosiphum euphorbiae</name>
    <name type="common">potato aphid</name>
    <dbReference type="NCBI Taxonomy" id="13131"/>
    <lineage>
        <taxon>Eukaryota</taxon>
        <taxon>Metazoa</taxon>
        <taxon>Ecdysozoa</taxon>
        <taxon>Arthropoda</taxon>
        <taxon>Hexapoda</taxon>
        <taxon>Insecta</taxon>
        <taxon>Pterygota</taxon>
        <taxon>Neoptera</taxon>
        <taxon>Paraneoptera</taxon>
        <taxon>Hemiptera</taxon>
        <taxon>Sternorrhyncha</taxon>
        <taxon>Aphidomorpha</taxon>
        <taxon>Aphidoidea</taxon>
        <taxon>Aphididae</taxon>
        <taxon>Macrosiphini</taxon>
        <taxon>Macrosiphum</taxon>
    </lineage>
</organism>
<comment type="caution">
    <text evidence="1">The sequence shown here is derived from an EMBL/GenBank/DDBJ whole genome shotgun (WGS) entry which is preliminary data.</text>
</comment>
<dbReference type="Proteomes" id="UP001160148">
    <property type="component" value="Unassembled WGS sequence"/>
</dbReference>
<dbReference type="EMBL" id="CARXXK010000001">
    <property type="protein sequence ID" value="CAI6346182.1"/>
    <property type="molecule type" value="Genomic_DNA"/>
</dbReference>
<reference evidence="1 2" key="1">
    <citation type="submission" date="2023-01" db="EMBL/GenBank/DDBJ databases">
        <authorList>
            <person name="Whitehead M."/>
        </authorList>
    </citation>
    <scope>NUCLEOTIDE SEQUENCE [LARGE SCALE GENOMIC DNA]</scope>
</reference>
<protein>
    <submittedName>
        <fullName evidence="1">Uncharacterized protein</fullName>
    </submittedName>
</protein>
<dbReference type="AlphaFoldDB" id="A0AAV0VPE1"/>
<proteinExistence type="predicted"/>
<evidence type="ECO:0000313" key="1">
    <source>
        <dbReference type="EMBL" id="CAI6346182.1"/>
    </source>
</evidence>